<protein>
    <submittedName>
        <fullName evidence="7">Dihydropyrimidinase</fullName>
    </submittedName>
</protein>
<keyword evidence="8" id="KW-1185">Reference proteome</keyword>
<gene>
    <name evidence="7" type="ORF">CLV29_3151</name>
</gene>
<evidence type="ECO:0000256" key="3">
    <source>
        <dbReference type="ARBA" id="ARBA00022723"/>
    </source>
</evidence>
<proteinExistence type="inferred from homology"/>
<keyword evidence="3" id="KW-0479">Metal-binding</keyword>
<dbReference type="SUPFAM" id="SSF51556">
    <property type="entry name" value="Metallo-dependent hydrolases"/>
    <property type="match status" value="1"/>
</dbReference>
<organism evidence="7 8">
    <name type="scientific">Naumannella halotolerans</name>
    <dbReference type="NCBI Taxonomy" id="993414"/>
    <lineage>
        <taxon>Bacteria</taxon>
        <taxon>Bacillati</taxon>
        <taxon>Actinomycetota</taxon>
        <taxon>Actinomycetes</taxon>
        <taxon>Propionibacteriales</taxon>
        <taxon>Propionibacteriaceae</taxon>
        <taxon>Naumannella</taxon>
    </lineage>
</organism>
<dbReference type="InterPro" id="IPR050378">
    <property type="entry name" value="Metallo-dep_Hydrolases_sf"/>
</dbReference>
<sequence>MTILIKNGTVVSATGRTAADVLIDGEKIVAVLAPGSVLLGTDLAADVDQVIDATGKYVIPGGIDAHTHMEMPFGGSFASDTFETGTTAAAIGGTTSIVDFVVQYPDQRPLDQYHLWQEKAGGNCAIDYGFHQILSDVGDESLKAMDELITEGVTSFKLFMAYKGVFLSDDGQILRAFQKGAENGAMMMMHAENGAMIDVLVQQAIAAGNTGPYYHGITRPWQAEEEATHRAIMIADLTGAPLYVVHVSAKQAVDQIATARDKGLNIFGETCPQYLYLSLEEQLGAPGFEGAKWVCSTPLRSRAEGHQDHMWQSLRTNDIQMVSTDHCPFCMKEQKELGIGDFSKIPNGIGSVEHRMDLMYQGVVNGQLTLERWVEITSTTPARMFGMYGKKGVIAPGADGDVVIYDPNGHTSIGLPVDADGNPTGRSHHMNMDYSAWEGFEIDGRVDTVLSRGKVVVDGGNYIGTKGHGQYIKRGLSQYLN</sequence>
<dbReference type="EMBL" id="SOAW01000004">
    <property type="protein sequence ID" value="TDT29058.1"/>
    <property type="molecule type" value="Genomic_DNA"/>
</dbReference>
<accession>A0A4V3EM86</accession>
<dbReference type="SUPFAM" id="SSF51338">
    <property type="entry name" value="Composite domain of metallo-dependent hydrolases"/>
    <property type="match status" value="2"/>
</dbReference>
<dbReference type="PANTHER" id="PTHR11647:SF1">
    <property type="entry name" value="COLLAPSIN RESPONSE MEDIATOR PROTEIN"/>
    <property type="match status" value="1"/>
</dbReference>
<dbReference type="InterPro" id="IPR006680">
    <property type="entry name" value="Amidohydro-rel"/>
</dbReference>
<evidence type="ECO:0000256" key="5">
    <source>
        <dbReference type="PIRSR" id="PIRSR611778-50"/>
    </source>
</evidence>
<feature type="modified residue" description="N6-carboxylysine" evidence="5">
    <location>
        <position position="157"/>
    </location>
</feature>
<dbReference type="FunFam" id="3.20.20.140:FF:000037">
    <property type="entry name" value="Dihydropyrimidinase"/>
    <property type="match status" value="1"/>
</dbReference>
<dbReference type="AlphaFoldDB" id="A0A4V3EM86"/>
<evidence type="ECO:0000256" key="2">
    <source>
        <dbReference type="ARBA" id="ARBA00008829"/>
    </source>
</evidence>
<comment type="PTM">
    <text evidence="5">Carbamylation allows a single lysine to coordinate two divalent metal cations.</text>
</comment>
<dbReference type="CDD" id="cd01314">
    <property type="entry name" value="D-HYD"/>
    <property type="match status" value="1"/>
</dbReference>
<comment type="cofactor">
    <cofactor evidence="1">
        <name>Zn(2+)</name>
        <dbReference type="ChEBI" id="CHEBI:29105"/>
    </cofactor>
</comment>
<dbReference type="InterPro" id="IPR032466">
    <property type="entry name" value="Metal_Hydrolase"/>
</dbReference>
<dbReference type="Gene3D" id="2.30.40.10">
    <property type="entry name" value="Urease, subunit C, domain 1"/>
    <property type="match status" value="1"/>
</dbReference>
<name>A0A4V3EM86_9ACTN</name>
<dbReference type="Pfam" id="PF01979">
    <property type="entry name" value="Amidohydro_1"/>
    <property type="match status" value="1"/>
</dbReference>
<dbReference type="InterPro" id="IPR011778">
    <property type="entry name" value="Hydantoinase/dihydroPyrase"/>
</dbReference>
<feature type="domain" description="Amidohydrolase-related" evidence="6">
    <location>
        <begin position="57"/>
        <end position="456"/>
    </location>
</feature>
<keyword evidence="4" id="KW-0378">Hydrolase</keyword>
<dbReference type="Proteomes" id="UP000295371">
    <property type="component" value="Unassembled WGS sequence"/>
</dbReference>
<evidence type="ECO:0000256" key="4">
    <source>
        <dbReference type="ARBA" id="ARBA00022801"/>
    </source>
</evidence>
<evidence type="ECO:0000313" key="8">
    <source>
        <dbReference type="Proteomes" id="UP000295371"/>
    </source>
</evidence>
<dbReference type="RefSeq" id="WP_208293005.1">
    <property type="nucleotide sequence ID" value="NZ_SOAW01000004.1"/>
</dbReference>
<dbReference type="PANTHER" id="PTHR11647">
    <property type="entry name" value="HYDRANTOINASE/DIHYDROPYRIMIDINASE FAMILY MEMBER"/>
    <property type="match status" value="1"/>
</dbReference>
<dbReference type="GO" id="GO:0046872">
    <property type="term" value="F:metal ion binding"/>
    <property type="evidence" value="ECO:0007669"/>
    <property type="project" value="UniProtKB-KW"/>
</dbReference>
<dbReference type="NCBIfam" id="TIGR02033">
    <property type="entry name" value="D-hydantoinase"/>
    <property type="match status" value="1"/>
</dbReference>
<evidence type="ECO:0000259" key="6">
    <source>
        <dbReference type="Pfam" id="PF01979"/>
    </source>
</evidence>
<dbReference type="Gene3D" id="3.20.20.140">
    <property type="entry name" value="Metal-dependent hydrolases"/>
    <property type="match status" value="1"/>
</dbReference>
<dbReference type="GO" id="GO:0016812">
    <property type="term" value="F:hydrolase activity, acting on carbon-nitrogen (but not peptide) bonds, in cyclic amides"/>
    <property type="evidence" value="ECO:0007669"/>
    <property type="project" value="TreeGrafter"/>
</dbReference>
<reference evidence="7 8" key="1">
    <citation type="submission" date="2019-03" db="EMBL/GenBank/DDBJ databases">
        <title>Genomic Encyclopedia of Archaeal and Bacterial Type Strains, Phase II (KMG-II): from individual species to whole genera.</title>
        <authorList>
            <person name="Goeker M."/>
        </authorList>
    </citation>
    <scope>NUCLEOTIDE SEQUENCE [LARGE SCALE GENOMIC DNA]</scope>
    <source>
        <strain evidence="7 8">DSM 24323</strain>
    </source>
</reference>
<dbReference type="GO" id="GO:0005829">
    <property type="term" value="C:cytosol"/>
    <property type="evidence" value="ECO:0007669"/>
    <property type="project" value="TreeGrafter"/>
</dbReference>
<comment type="similarity">
    <text evidence="2">Belongs to the metallo-dependent hydrolases superfamily. Hydantoinase/dihydropyrimidinase family.</text>
</comment>
<dbReference type="InterPro" id="IPR011059">
    <property type="entry name" value="Metal-dep_hydrolase_composite"/>
</dbReference>
<comment type="caution">
    <text evidence="7">The sequence shown here is derived from an EMBL/GenBank/DDBJ whole genome shotgun (WGS) entry which is preliminary data.</text>
</comment>
<evidence type="ECO:0000313" key="7">
    <source>
        <dbReference type="EMBL" id="TDT29058.1"/>
    </source>
</evidence>
<evidence type="ECO:0000256" key="1">
    <source>
        <dbReference type="ARBA" id="ARBA00001947"/>
    </source>
</evidence>